<accession>A0A9P1IN34</accession>
<dbReference type="SMART" id="SM00034">
    <property type="entry name" value="CLECT"/>
    <property type="match status" value="1"/>
</dbReference>
<dbReference type="PANTHER" id="PTHR23124">
    <property type="entry name" value="C-TYPE LECTIN DOMAIN-CONTAINING PROTEIN-RELATED-RELATED"/>
    <property type="match status" value="1"/>
</dbReference>
<sequence>MFSALVLLIFPIYSVRSCEKSANYHIYDSSTDTLTVHYTERSCASKSCVEKTKVVGKNVLRDPTTTKKPTTTTTTTKKPTTTTKKTTTKKPVVTTKKLTTKKPTTTINRKKFKCQSGWTLSARSNYNWCWQLFYGSVNALQAITACNTQKAKLSGFQSNDERVKVRNAVVAHLKAESAKSLLITSPSAGSIMIGMERTDKCKRSKVGICNTSAGFGWMDSTTNAVMSIANSWWTSSNPDNIEGQQYYVVMYATTDTSSQLNGRIDDVEKKLLNKTNPFPTIGFVCGKVAAS</sequence>
<protein>
    <recommendedName>
        <fullName evidence="3">C-type lectin domain-containing protein</fullName>
    </recommendedName>
</protein>
<evidence type="ECO:0000259" key="3">
    <source>
        <dbReference type="SMART" id="SM00034"/>
    </source>
</evidence>
<name>A0A9P1IN34_9PELO</name>
<evidence type="ECO:0000256" key="2">
    <source>
        <dbReference type="SAM" id="SignalP"/>
    </source>
</evidence>
<evidence type="ECO:0000313" key="5">
    <source>
        <dbReference type="Proteomes" id="UP001152747"/>
    </source>
</evidence>
<proteinExistence type="predicted"/>
<evidence type="ECO:0000256" key="1">
    <source>
        <dbReference type="SAM" id="MobiDB-lite"/>
    </source>
</evidence>
<dbReference type="EMBL" id="CANHGI010000004">
    <property type="protein sequence ID" value="CAI5447645.1"/>
    <property type="molecule type" value="Genomic_DNA"/>
</dbReference>
<gene>
    <name evidence="4" type="ORF">CAMP_LOCUS10282</name>
</gene>
<feature type="signal peptide" evidence="2">
    <location>
        <begin position="1"/>
        <end position="17"/>
    </location>
</feature>
<dbReference type="InterPro" id="IPR016186">
    <property type="entry name" value="C-type_lectin-like/link_sf"/>
</dbReference>
<dbReference type="InterPro" id="IPR001304">
    <property type="entry name" value="C-type_lectin-like"/>
</dbReference>
<dbReference type="Gene3D" id="3.10.100.10">
    <property type="entry name" value="Mannose-Binding Protein A, subunit A"/>
    <property type="match status" value="1"/>
</dbReference>
<comment type="caution">
    <text evidence="4">The sequence shown here is derived from an EMBL/GenBank/DDBJ whole genome shotgun (WGS) entry which is preliminary data.</text>
</comment>
<dbReference type="AlphaFoldDB" id="A0A9P1IN34"/>
<evidence type="ECO:0000313" key="4">
    <source>
        <dbReference type="EMBL" id="CAI5447645.1"/>
    </source>
</evidence>
<feature type="domain" description="C-type lectin" evidence="3">
    <location>
        <begin position="114"/>
        <end position="286"/>
    </location>
</feature>
<keyword evidence="2" id="KW-0732">Signal</keyword>
<feature type="compositionally biased region" description="Low complexity" evidence="1">
    <location>
        <begin position="66"/>
        <end position="89"/>
    </location>
</feature>
<dbReference type="SUPFAM" id="SSF56436">
    <property type="entry name" value="C-type lectin-like"/>
    <property type="match status" value="1"/>
</dbReference>
<keyword evidence="5" id="KW-1185">Reference proteome</keyword>
<organism evidence="4 5">
    <name type="scientific">Caenorhabditis angaria</name>
    <dbReference type="NCBI Taxonomy" id="860376"/>
    <lineage>
        <taxon>Eukaryota</taxon>
        <taxon>Metazoa</taxon>
        <taxon>Ecdysozoa</taxon>
        <taxon>Nematoda</taxon>
        <taxon>Chromadorea</taxon>
        <taxon>Rhabditida</taxon>
        <taxon>Rhabditina</taxon>
        <taxon>Rhabditomorpha</taxon>
        <taxon>Rhabditoidea</taxon>
        <taxon>Rhabditidae</taxon>
        <taxon>Peloderinae</taxon>
        <taxon>Caenorhabditis</taxon>
    </lineage>
</organism>
<dbReference type="Proteomes" id="UP001152747">
    <property type="component" value="Unassembled WGS sequence"/>
</dbReference>
<feature type="region of interest" description="Disordered" evidence="1">
    <location>
        <begin position="60"/>
        <end position="89"/>
    </location>
</feature>
<dbReference type="InterPro" id="IPR016187">
    <property type="entry name" value="CTDL_fold"/>
</dbReference>
<reference evidence="4" key="1">
    <citation type="submission" date="2022-11" db="EMBL/GenBank/DDBJ databases">
        <authorList>
            <person name="Kikuchi T."/>
        </authorList>
    </citation>
    <scope>NUCLEOTIDE SEQUENCE</scope>
    <source>
        <strain evidence="4">PS1010</strain>
    </source>
</reference>
<feature type="chain" id="PRO_5040200555" description="C-type lectin domain-containing protein" evidence="2">
    <location>
        <begin position="18"/>
        <end position="291"/>
    </location>
</feature>